<proteinExistence type="predicted"/>
<evidence type="ECO:0000313" key="1">
    <source>
        <dbReference type="EMBL" id="KKK92294.1"/>
    </source>
</evidence>
<reference evidence="1" key="1">
    <citation type="journal article" date="2015" name="Nature">
        <title>Complex archaea that bridge the gap between prokaryotes and eukaryotes.</title>
        <authorList>
            <person name="Spang A."/>
            <person name="Saw J.H."/>
            <person name="Jorgensen S.L."/>
            <person name="Zaremba-Niedzwiedzka K."/>
            <person name="Martijn J."/>
            <person name="Lind A.E."/>
            <person name="van Eijk R."/>
            <person name="Schleper C."/>
            <person name="Guy L."/>
            <person name="Ettema T.J."/>
        </authorList>
    </citation>
    <scope>NUCLEOTIDE SEQUENCE</scope>
</reference>
<dbReference type="AlphaFoldDB" id="A0A0F9BNY6"/>
<protein>
    <submittedName>
        <fullName evidence="1">Uncharacterized protein</fullName>
    </submittedName>
</protein>
<sequence>ALADVTDATNVAAAGAMFDLIDDTTPSLGGPLGVNGKEITGAIDIHSTGDVILELGDNAGVNKVSIKDSDAAEVAAIDSDGDVSIGKLVTTGIVGIGTPDPDAELEIRSAGPTIRLRDTGGTADATEAFIEFGGTDASAWVRTGYVGDSSAGSSNIMLRAEIGDVHIGDATNNQAITISSGNISMLGSLNLQDNTLQRANLLDTSVVTQALSGTGNKTIDLEAGNSVTHTAFGAVTWTFSNPTATNSMSTIFLSLVTGGTGNQTWPTNVLWENGSAPTLLDTQQVFTTDFGVDDKLDITAHGFQNGNRIHATNSGGALPAGLAVDTPYFVINKTTNDFEVSLTLGGSAVDITDDGTGTQTIHSGENKLVFVTDNGGVYWVGIAPATTGITMAAGTQVIADVGDGNNPAVAFGSDDYGFYQTGSELALVVNDVLSV</sequence>
<organism evidence="1">
    <name type="scientific">marine sediment metagenome</name>
    <dbReference type="NCBI Taxonomy" id="412755"/>
    <lineage>
        <taxon>unclassified sequences</taxon>
        <taxon>metagenomes</taxon>
        <taxon>ecological metagenomes</taxon>
    </lineage>
</organism>
<accession>A0A0F9BNY6</accession>
<feature type="non-terminal residue" evidence="1">
    <location>
        <position position="435"/>
    </location>
</feature>
<feature type="non-terminal residue" evidence="1">
    <location>
        <position position="1"/>
    </location>
</feature>
<dbReference type="EMBL" id="LAZR01048273">
    <property type="protein sequence ID" value="KKK92294.1"/>
    <property type="molecule type" value="Genomic_DNA"/>
</dbReference>
<name>A0A0F9BNY6_9ZZZZ</name>
<gene>
    <name evidence="1" type="ORF">LCGC14_2704370</name>
</gene>
<comment type="caution">
    <text evidence="1">The sequence shown here is derived from an EMBL/GenBank/DDBJ whole genome shotgun (WGS) entry which is preliminary data.</text>
</comment>